<protein>
    <recommendedName>
        <fullName evidence="3">SH3 domain-containing protein</fullName>
    </recommendedName>
</protein>
<organism evidence="4 5">
    <name type="scientific">Adineta steineri</name>
    <dbReference type="NCBI Taxonomy" id="433720"/>
    <lineage>
        <taxon>Eukaryota</taxon>
        <taxon>Metazoa</taxon>
        <taxon>Spiralia</taxon>
        <taxon>Gnathifera</taxon>
        <taxon>Rotifera</taxon>
        <taxon>Eurotatoria</taxon>
        <taxon>Bdelloidea</taxon>
        <taxon>Adinetida</taxon>
        <taxon>Adinetidae</taxon>
        <taxon>Adineta</taxon>
    </lineage>
</organism>
<dbReference type="PRINTS" id="PR00452">
    <property type="entry name" value="SH3DOMAIN"/>
</dbReference>
<evidence type="ECO:0000313" key="5">
    <source>
        <dbReference type="Proteomes" id="UP000663881"/>
    </source>
</evidence>
<dbReference type="InterPro" id="IPR001452">
    <property type="entry name" value="SH3_domain"/>
</dbReference>
<dbReference type="SMART" id="SM00326">
    <property type="entry name" value="SH3"/>
    <property type="match status" value="1"/>
</dbReference>
<dbReference type="AlphaFoldDB" id="A0A820NEB8"/>
<dbReference type="Proteomes" id="UP000663881">
    <property type="component" value="Unassembled WGS sequence"/>
</dbReference>
<keyword evidence="1 2" id="KW-0728">SH3 domain</keyword>
<accession>A0A820NEB8</accession>
<proteinExistence type="predicted"/>
<feature type="domain" description="SH3" evidence="3">
    <location>
        <begin position="1"/>
        <end position="57"/>
    </location>
</feature>
<reference evidence="4" key="1">
    <citation type="submission" date="2021-02" db="EMBL/GenBank/DDBJ databases">
        <authorList>
            <person name="Nowell W R."/>
        </authorList>
    </citation>
    <scope>NUCLEOTIDE SEQUENCE</scope>
</reference>
<gene>
    <name evidence="4" type="ORF">OKA104_LOCUS50716</name>
</gene>
<feature type="non-terminal residue" evidence="4">
    <location>
        <position position="57"/>
    </location>
</feature>
<dbReference type="EMBL" id="CAJOAY010026038">
    <property type="protein sequence ID" value="CAF4387899.1"/>
    <property type="molecule type" value="Genomic_DNA"/>
</dbReference>
<dbReference type="Pfam" id="PF00018">
    <property type="entry name" value="SH3_1"/>
    <property type="match status" value="1"/>
</dbReference>
<dbReference type="PROSITE" id="PS50002">
    <property type="entry name" value="SH3"/>
    <property type="match status" value="1"/>
</dbReference>
<evidence type="ECO:0000259" key="3">
    <source>
        <dbReference type="PROSITE" id="PS50002"/>
    </source>
</evidence>
<evidence type="ECO:0000256" key="1">
    <source>
        <dbReference type="ARBA" id="ARBA00022443"/>
    </source>
</evidence>
<sequence>ATYIVEYDYTAKSSDELTIRKGDIITDAYTSEDGWLKGECRGMIGHFPDNFVTVSRF</sequence>
<dbReference type="InterPro" id="IPR050384">
    <property type="entry name" value="Endophilin_SH3RF"/>
</dbReference>
<dbReference type="SUPFAM" id="SSF50044">
    <property type="entry name" value="SH3-domain"/>
    <property type="match status" value="1"/>
</dbReference>
<comment type="caution">
    <text evidence="4">The sequence shown here is derived from an EMBL/GenBank/DDBJ whole genome shotgun (WGS) entry which is preliminary data.</text>
</comment>
<dbReference type="PRINTS" id="PR00499">
    <property type="entry name" value="P67PHOX"/>
</dbReference>
<evidence type="ECO:0000313" key="4">
    <source>
        <dbReference type="EMBL" id="CAF4387899.1"/>
    </source>
</evidence>
<name>A0A820NEB8_9BILA</name>
<evidence type="ECO:0000256" key="2">
    <source>
        <dbReference type="PROSITE-ProRule" id="PRU00192"/>
    </source>
</evidence>
<dbReference type="Gene3D" id="2.30.30.40">
    <property type="entry name" value="SH3 Domains"/>
    <property type="match status" value="1"/>
</dbReference>
<dbReference type="InterPro" id="IPR036028">
    <property type="entry name" value="SH3-like_dom_sf"/>
</dbReference>
<dbReference type="PANTHER" id="PTHR14167">
    <property type="entry name" value="SH3 DOMAIN-CONTAINING"/>
    <property type="match status" value="1"/>
</dbReference>
<dbReference type="PANTHER" id="PTHR14167:SF116">
    <property type="entry name" value="CAP, ISOFORM AC"/>
    <property type="match status" value="1"/>
</dbReference>